<dbReference type="GO" id="GO:0030170">
    <property type="term" value="F:pyridoxal phosphate binding"/>
    <property type="evidence" value="ECO:0007669"/>
    <property type="project" value="InterPro"/>
</dbReference>
<dbReference type="EMBL" id="AE015929">
    <property type="protein sequence ID" value="AAO04344.1"/>
    <property type="molecule type" value="Genomic_DNA"/>
</dbReference>
<gene>
    <name evidence="8" type="ordered locus">SE_0747</name>
</gene>
<evidence type="ECO:0000256" key="3">
    <source>
        <dbReference type="ARBA" id="ARBA00022576"/>
    </source>
</evidence>
<dbReference type="InterPro" id="IPR004839">
    <property type="entry name" value="Aminotransferase_I/II_large"/>
</dbReference>
<accession>A0A0H2VI09</accession>
<dbReference type="Gene3D" id="3.90.1150.10">
    <property type="entry name" value="Aspartate Aminotransferase, domain 1"/>
    <property type="match status" value="1"/>
</dbReference>
<dbReference type="PANTHER" id="PTHR46383:SF4">
    <property type="entry name" value="AMINOTRANSFERASE"/>
    <property type="match status" value="1"/>
</dbReference>
<organism evidence="8 9">
    <name type="scientific">Staphylococcus epidermidis (strain ATCC 12228 / FDA PCI 1200)</name>
    <dbReference type="NCBI Taxonomy" id="176280"/>
    <lineage>
        <taxon>Bacteria</taxon>
        <taxon>Bacillati</taxon>
        <taxon>Bacillota</taxon>
        <taxon>Bacilli</taxon>
        <taxon>Bacillales</taxon>
        <taxon>Staphylococcaceae</taxon>
        <taxon>Staphylococcus</taxon>
    </lineage>
</organism>
<evidence type="ECO:0000256" key="5">
    <source>
        <dbReference type="ARBA" id="ARBA00022898"/>
    </source>
</evidence>
<dbReference type="OrthoDB" id="9802328at2"/>
<dbReference type="InterPro" id="IPR015421">
    <property type="entry name" value="PyrdxlP-dep_Trfase_major"/>
</dbReference>
<reference evidence="8 9" key="1">
    <citation type="journal article" date="2003" name="Mol. Microbiol.">
        <title>Genome-based analysis of virulence genes in a non-biofilm-forming Staphylococcus epidermidis strain (ATCC 12228).</title>
        <authorList>
            <person name="Zhang Y.Q."/>
            <person name="Ren S.X."/>
            <person name="Li H.L."/>
            <person name="Wang Y.X."/>
            <person name="Fu G."/>
            <person name="Yang J."/>
            <person name="Qin Z.Q."/>
            <person name="Miao Y.G."/>
            <person name="Wang W.Y."/>
            <person name="Chen R.S."/>
            <person name="Shen Y."/>
            <person name="Chen Z."/>
            <person name="Yuan Z.H."/>
            <person name="Zhao G.P."/>
            <person name="Qu D."/>
            <person name="Danchin A."/>
            <person name="Wen Y.M."/>
        </authorList>
    </citation>
    <scope>NUCLEOTIDE SEQUENCE [LARGE SCALE GENOMIC DNA]</scope>
    <source>
        <strain evidence="9">ATCC 12228 / FDA PCI 1200</strain>
    </source>
</reference>
<dbReference type="GO" id="GO:0008483">
    <property type="term" value="F:transaminase activity"/>
    <property type="evidence" value="ECO:0007669"/>
    <property type="project" value="UniProtKB-KW"/>
</dbReference>
<dbReference type="KEGG" id="sep:SE_0747"/>
<evidence type="ECO:0000313" key="9">
    <source>
        <dbReference type="Proteomes" id="UP000001411"/>
    </source>
</evidence>
<name>A0A0H2VI09_STAES</name>
<evidence type="ECO:0000259" key="7">
    <source>
        <dbReference type="Pfam" id="PF00155"/>
    </source>
</evidence>
<dbReference type="Gene3D" id="3.40.640.10">
    <property type="entry name" value="Type I PLP-dependent aspartate aminotransferase-like (Major domain)"/>
    <property type="match status" value="1"/>
</dbReference>
<dbReference type="InterPro" id="IPR050596">
    <property type="entry name" value="AspAT/PAT-like"/>
</dbReference>
<dbReference type="EC" id="2.6.1.-" evidence="6"/>
<protein>
    <recommendedName>
        <fullName evidence="6">Aminotransferase</fullName>
        <ecNumber evidence="6">2.6.1.-</ecNumber>
    </recommendedName>
</protein>
<dbReference type="HOGENOM" id="CLU_017584_4_3_9"/>
<proteinExistence type="inferred from homology"/>
<dbReference type="PROSITE" id="PS00105">
    <property type="entry name" value="AA_TRANSFER_CLASS_1"/>
    <property type="match status" value="1"/>
</dbReference>
<dbReference type="RefSeq" id="WP_002485274.1">
    <property type="nucleotide sequence ID" value="NC_004461.1"/>
</dbReference>
<dbReference type="GO" id="GO:0006520">
    <property type="term" value="P:amino acid metabolic process"/>
    <property type="evidence" value="ECO:0007669"/>
    <property type="project" value="InterPro"/>
</dbReference>
<comment type="similarity">
    <text evidence="2 6">Belongs to the class-I pyridoxal-phosphate-dependent aminotransferase family.</text>
</comment>
<keyword evidence="4 6" id="KW-0808">Transferase</keyword>
<comment type="cofactor">
    <cofactor evidence="1 6">
        <name>pyridoxal 5'-phosphate</name>
        <dbReference type="ChEBI" id="CHEBI:597326"/>
    </cofactor>
</comment>
<evidence type="ECO:0000313" key="8">
    <source>
        <dbReference type="EMBL" id="AAO04344.1"/>
    </source>
</evidence>
<evidence type="ECO:0000256" key="4">
    <source>
        <dbReference type="ARBA" id="ARBA00022679"/>
    </source>
</evidence>
<dbReference type="FunFam" id="3.40.640.10:FF:000033">
    <property type="entry name" value="Aspartate aminotransferase"/>
    <property type="match status" value="1"/>
</dbReference>
<dbReference type="InterPro" id="IPR015424">
    <property type="entry name" value="PyrdxlP-dep_Trfase"/>
</dbReference>
<sequence length="394" mass="44721">MKLSLNSSSKFLRAPSIRQFSNRIKAIDDCVNLTIGQPDFPMPDVVKNAYIKAIKNDKTSYSHNKGLFETREAISQYFKRKYNFLYSEEEIIVTNGASEALDTSLRSIIEPGDDILIPGPIYAGYIPLVETLGGNPVYIDTTQSDFKVTPELIESHLTHKTKAILLNYPTNPTGVILERSEVKNIVDTLVNKHIFIISDEIYAENTFKEQHTSFAEFPEIRDQLLLIGGLSKSHSATGIRIGFLLGPEYLIEKLTFMHAYNCICANVPAQIACTTALNEGINAPLYMNRDYIERRNYLKEKLESLGFELTAQPEGAFYIFPSIKRFTENDFEFCVDVLEKAHLAMVPGSSFTDIGKGYIRISYAYDMETLKKGMHRLENYLQQHYPEQMTTPTK</sequence>
<dbReference type="eggNOG" id="COG0436">
    <property type="taxonomic scope" value="Bacteria"/>
</dbReference>
<dbReference type="CDD" id="cd00609">
    <property type="entry name" value="AAT_like"/>
    <property type="match status" value="1"/>
</dbReference>
<evidence type="ECO:0000256" key="1">
    <source>
        <dbReference type="ARBA" id="ARBA00001933"/>
    </source>
</evidence>
<dbReference type="Pfam" id="PF00155">
    <property type="entry name" value="Aminotran_1_2"/>
    <property type="match status" value="1"/>
</dbReference>
<dbReference type="SUPFAM" id="SSF53383">
    <property type="entry name" value="PLP-dependent transferases"/>
    <property type="match status" value="1"/>
</dbReference>
<dbReference type="AlphaFoldDB" id="A0A0H2VI09"/>
<dbReference type="InterPro" id="IPR015422">
    <property type="entry name" value="PyrdxlP-dep_Trfase_small"/>
</dbReference>
<feature type="domain" description="Aminotransferase class I/classII large" evidence="7">
    <location>
        <begin position="29"/>
        <end position="377"/>
    </location>
</feature>
<dbReference type="PATRIC" id="fig|176280.10.peg.719"/>
<dbReference type="PANTHER" id="PTHR46383">
    <property type="entry name" value="ASPARTATE AMINOTRANSFERASE"/>
    <property type="match status" value="1"/>
</dbReference>
<keyword evidence="5" id="KW-0663">Pyridoxal phosphate</keyword>
<evidence type="ECO:0000256" key="2">
    <source>
        <dbReference type="ARBA" id="ARBA00007441"/>
    </source>
</evidence>
<dbReference type="Proteomes" id="UP000001411">
    <property type="component" value="Chromosome"/>
</dbReference>
<evidence type="ECO:0000256" key="6">
    <source>
        <dbReference type="RuleBase" id="RU000481"/>
    </source>
</evidence>
<dbReference type="InterPro" id="IPR004838">
    <property type="entry name" value="NHTrfase_class1_PyrdxlP-BS"/>
</dbReference>
<keyword evidence="3 6" id="KW-0032">Aminotransferase</keyword>